<evidence type="ECO:0000313" key="2">
    <source>
        <dbReference type="EMBL" id="CAI9103319.1"/>
    </source>
</evidence>
<feature type="compositionally biased region" description="Polar residues" evidence="1">
    <location>
        <begin position="286"/>
        <end position="302"/>
    </location>
</feature>
<accession>A0AAV1D639</accession>
<keyword evidence="3" id="KW-1185">Reference proteome</keyword>
<dbReference type="EMBL" id="OX459121">
    <property type="protein sequence ID" value="CAI9103319.1"/>
    <property type="molecule type" value="Genomic_DNA"/>
</dbReference>
<sequence length="314" mass="35090">MSMSKGKVPTNSVEIPPPSCRSLDIIPRLVHCQETLRPSVKKMVEAYGGSPEWKPGYLFVKASEKYCVAWNQREVEGLRVIKDEWSKEDDDSVEEFADDLNKILKYSKLVKWSDAQHYVPPVLVEEGKDTNTLVEEEKDEEESTTVAARANKKRKRLVKDVILMWHCSNLRGEAVVGLKRLSGDRPIKAKWFKQFLKESPKETVYEALVKVLTKLSSEQLPLWEVLCKALVKMGTPEDMAMFPGDPAIVLSKGPSDEEPIPEVLDEYIDIELEEEGDEASREDVSDTGNSGAQKNAGGTSLSHPKDGSAGQDAI</sequence>
<organism evidence="2 3">
    <name type="scientific">Oldenlandia corymbosa var. corymbosa</name>
    <dbReference type="NCBI Taxonomy" id="529605"/>
    <lineage>
        <taxon>Eukaryota</taxon>
        <taxon>Viridiplantae</taxon>
        <taxon>Streptophyta</taxon>
        <taxon>Embryophyta</taxon>
        <taxon>Tracheophyta</taxon>
        <taxon>Spermatophyta</taxon>
        <taxon>Magnoliopsida</taxon>
        <taxon>eudicotyledons</taxon>
        <taxon>Gunneridae</taxon>
        <taxon>Pentapetalae</taxon>
        <taxon>asterids</taxon>
        <taxon>lamiids</taxon>
        <taxon>Gentianales</taxon>
        <taxon>Rubiaceae</taxon>
        <taxon>Rubioideae</taxon>
        <taxon>Spermacoceae</taxon>
        <taxon>Hedyotis-Oldenlandia complex</taxon>
        <taxon>Oldenlandia</taxon>
    </lineage>
</organism>
<protein>
    <submittedName>
        <fullName evidence="2">OLC1v1001782C1</fullName>
    </submittedName>
</protein>
<evidence type="ECO:0000256" key="1">
    <source>
        <dbReference type="SAM" id="MobiDB-lite"/>
    </source>
</evidence>
<name>A0AAV1D639_OLDCO</name>
<reference evidence="2" key="1">
    <citation type="submission" date="2023-03" db="EMBL/GenBank/DDBJ databases">
        <authorList>
            <person name="Julca I."/>
        </authorList>
    </citation>
    <scope>NUCLEOTIDE SEQUENCE</scope>
</reference>
<feature type="compositionally biased region" description="Acidic residues" evidence="1">
    <location>
        <begin position="256"/>
        <end position="277"/>
    </location>
</feature>
<dbReference type="Proteomes" id="UP001161247">
    <property type="component" value="Chromosome 4"/>
</dbReference>
<gene>
    <name evidence="2" type="ORF">OLC1_LOCUS12519</name>
</gene>
<evidence type="ECO:0000313" key="3">
    <source>
        <dbReference type="Proteomes" id="UP001161247"/>
    </source>
</evidence>
<proteinExistence type="predicted"/>
<feature type="region of interest" description="Disordered" evidence="1">
    <location>
        <begin position="252"/>
        <end position="314"/>
    </location>
</feature>
<dbReference type="AlphaFoldDB" id="A0AAV1D639"/>